<keyword evidence="4" id="KW-1185">Reference proteome</keyword>
<feature type="coiled-coil region" evidence="1">
    <location>
        <begin position="183"/>
        <end position="217"/>
    </location>
</feature>
<evidence type="ECO:0000313" key="4">
    <source>
        <dbReference type="Proteomes" id="UP000027135"/>
    </source>
</evidence>
<protein>
    <submittedName>
        <fullName evidence="3">Uncharacterized protein</fullName>
    </submittedName>
</protein>
<dbReference type="EMBL" id="KK852458">
    <property type="protein sequence ID" value="KDR23559.1"/>
    <property type="molecule type" value="Genomic_DNA"/>
</dbReference>
<reference evidence="3 4" key="1">
    <citation type="journal article" date="2014" name="Nat. Commun.">
        <title>Molecular traces of alternative social organization in a termite genome.</title>
        <authorList>
            <person name="Terrapon N."/>
            <person name="Li C."/>
            <person name="Robertson H.M."/>
            <person name="Ji L."/>
            <person name="Meng X."/>
            <person name="Booth W."/>
            <person name="Chen Z."/>
            <person name="Childers C.P."/>
            <person name="Glastad K.M."/>
            <person name="Gokhale K."/>
            <person name="Gowin J."/>
            <person name="Gronenberg W."/>
            <person name="Hermansen R.A."/>
            <person name="Hu H."/>
            <person name="Hunt B.G."/>
            <person name="Huylmans A.K."/>
            <person name="Khalil S.M."/>
            <person name="Mitchell R.D."/>
            <person name="Munoz-Torres M.C."/>
            <person name="Mustard J.A."/>
            <person name="Pan H."/>
            <person name="Reese J.T."/>
            <person name="Scharf M.E."/>
            <person name="Sun F."/>
            <person name="Vogel H."/>
            <person name="Xiao J."/>
            <person name="Yang W."/>
            <person name="Yang Z."/>
            <person name="Yang Z."/>
            <person name="Zhou J."/>
            <person name="Zhu J."/>
            <person name="Brent C.S."/>
            <person name="Elsik C.G."/>
            <person name="Goodisman M.A."/>
            <person name="Liberles D.A."/>
            <person name="Roe R.M."/>
            <person name="Vargo E.L."/>
            <person name="Vilcinskas A."/>
            <person name="Wang J."/>
            <person name="Bornberg-Bauer E."/>
            <person name="Korb J."/>
            <person name="Zhang G."/>
            <person name="Liebig J."/>
        </authorList>
    </citation>
    <scope>NUCLEOTIDE SEQUENCE [LARGE SCALE GENOMIC DNA]</scope>
    <source>
        <tissue evidence="3">Whole organism</tissue>
    </source>
</reference>
<dbReference type="InParanoid" id="A0A067RUP4"/>
<accession>A0A067RUP4</accession>
<name>A0A067RUP4_ZOONE</name>
<gene>
    <name evidence="3" type="ORF">L798_12381</name>
</gene>
<keyword evidence="1" id="KW-0175">Coiled coil</keyword>
<feature type="region of interest" description="Disordered" evidence="2">
    <location>
        <begin position="1"/>
        <end position="30"/>
    </location>
</feature>
<dbReference type="AlphaFoldDB" id="A0A067RUP4"/>
<evidence type="ECO:0000313" key="3">
    <source>
        <dbReference type="EMBL" id="KDR23559.1"/>
    </source>
</evidence>
<proteinExistence type="predicted"/>
<organism evidence="3 4">
    <name type="scientific">Zootermopsis nevadensis</name>
    <name type="common">Dampwood termite</name>
    <dbReference type="NCBI Taxonomy" id="136037"/>
    <lineage>
        <taxon>Eukaryota</taxon>
        <taxon>Metazoa</taxon>
        <taxon>Ecdysozoa</taxon>
        <taxon>Arthropoda</taxon>
        <taxon>Hexapoda</taxon>
        <taxon>Insecta</taxon>
        <taxon>Pterygota</taxon>
        <taxon>Neoptera</taxon>
        <taxon>Polyneoptera</taxon>
        <taxon>Dictyoptera</taxon>
        <taxon>Blattodea</taxon>
        <taxon>Blattoidea</taxon>
        <taxon>Termitoidae</taxon>
        <taxon>Termopsidae</taxon>
        <taxon>Zootermopsis</taxon>
    </lineage>
</organism>
<evidence type="ECO:0000256" key="2">
    <source>
        <dbReference type="SAM" id="MobiDB-lite"/>
    </source>
</evidence>
<evidence type="ECO:0000256" key="1">
    <source>
        <dbReference type="SAM" id="Coils"/>
    </source>
</evidence>
<dbReference type="Proteomes" id="UP000027135">
    <property type="component" value="Unassembled WGS sequence"/>
</dbReference>
<sequence length="340" mass="39369">MVFSKSQVPRFKEEISCAPPPTRYAPKTDSQIKGIVSYEKQTTARFDAGKFHSENEGGRMPRTNTTLSQNLDKEKGKMRTCDTEFMCETPRSRKLTMEKELPEEQESIVEECSCLDSQYDSVLNSHELYLKSLEENNSADLRRINISLSTTEAAECSSDGCDITVTESTPNDQDQISELWCELQACQVQLKSDEDYLKREEEEAAFLEEVNKAVYDRMRVQQKLVLDAINKNEQLQEIKNRQQLMIDQKDPVMCQQCTFSIGCEELQQDKQADKVNKETSLRAYEEKLKVDRIVTEVGHLKDTLKKMQEEKIRYKAHRLSRDGHIAQLERAIQKTEREKK</sequence>